<organism evidence="16 17">
    <name type="scientific">Helicostylum pulchrum</name>
    <dbReference type="NCBI Taxonomy" id="562976"/>
    <lineage>
        <taxon>Eukaryota</taxon>
        <taxon>Fungi</taxon>
        <taxon>Fungi incertae sedis</taxon>
        <taxon>Mucoromycota</taxon>
        <taxon>Mucoromycotina</taxon>
        <taxon>Mucoromycetes</taxon>
        <taxon>Mucorales</taxon>
        <taxon>Mucorineae</taxon>
        <taxon>Mucoraceae</taxon>
        <taxon>Helicostylum</taxon>
    </lineage>
</organism>
<gene>
    <name evidence="16" type="primary">SEC11A_1</name>
    <name evidence="16" type="ORF">HPULCUR_000390</name>
</gene>
<evidence type="ECO:0000256" key="2">
    <source>
        <dbReference type="ARBA" id="ARBA00004648"/>
    </source>
</evidence>
<reference evidence="16 17" key="1">
    <citation type="submission" date="2024-04" db="EMBL/GenBank/DDBJ databases">
        <title>genome sequences of Mucor flavus KT1a and Helicostylum pulchrum KT1b strains isolation_sourced from the surface of a dry-aged beef.</title>
        <authorList>
            <person name="Toyotome T."/>
            <person name="Hosono M."/>
            <person name="Torimaru M."/>
            <person name="Fukuda K."/>
            <person name="Mikami N."/>
        </authorList>
    </citation>
    <scope>NUCLEOTIDE SEQUENCE [LARGE SCALE GENOMIC DNA]</scope>
    <source>
        <strain evidence="16 17">KT1b</strain>
    </source>
</reference>
<proteinExistence type="inferred from homology"/>
<evidence type="ECO:0000256" key="6">
    <source>
        <dbReference type="ARBA" id="ARBA00022670"/>
    </source>
</evidence>
<comment type="similarity">
    <text evidence="3 15">Belongs to the peptidase S26B family.</text>
</comment>
<keyword evidence="9 15" id="KW-0256">Endoplasmic reticulum</keyword>
<evidence type="ECO:0000313" key="16">
    <source>
        <dbReference type="EMBL" id="GAA5795039.1"/>
    </source>
</evidence>
<dbReference type="InterPro" id="IPR019533">
    <property type="entry name" value="Peptidase_S26"/>
</dbReference>
<comment type="catalytic activity">
    <reaction evidence="1 15">
        <text>Cleavage of hydrophobic, N-terminal signal or leader sequences from secreted and periplasmic proteins.</text>
        <dbReference type="EC" id="3.4.21.89"/>
    </reaction>
</comment>
<dbReference type="EC" id="3.4.21.89" evidence="4 15"/>
<keyword evidence="10 15" id="KW-0735">Signal-anchor</keyword>
<dbReference type="InterPro" id="IPR001733">
    <property type="entry name" value="Peptidase_S26B"/>
</dbReference>
<accession>A0ABP9XJR3</accession>
<comment type="subcellular location">
    <subcellularLocation>
        <location evidence="2">Endoplasmic reticulum membrane</location>
        <topology evidence="2">Single-pass type II membrane protein</topology>
    </subcellularLocation>
</comment>
<evidence type="ECO:0000256" key="11">
    <source>
        <dbReference type="ARBA" id="ARBA00022989"/>
    </source>
</evidence>
<dbReference type="PROSITE" id="PS00501">
    <property type="entry name" value="SPASE_I_1"/>
    <property type="match status" value="1"/>
</dbReference>
<evidence type="ECO:0000256" key="12">
    <source>
        <dbReference type="ARBA" id="ARBA00023136"/>
    </source>
</evidence>
<keyword evidence="12 15" id="KW-0472">Membrane</keyword>
<dbReference type="PANTHER" id="PTHR10806:SF6">
    <property type="entry name" value="SIGNAL PEPTIDASE COMPLEX CATALYTIC SUBUNIT SEC11"/>
    <property type="match status" value="1"/>
</dbReference>
<comment type="function">
    <text evidence="13">Catalytic component of the signal peptidase complex (SPC) which catalyzes the cleavage of N-terminal signal sequences from nascent proteins as they are translocated into the lumen of the endoplasmic reticulum. Specifically cleaves N-terminal signal peptides that contain a hydrophobic alpha-helix (h-region) shorter than 18-20 amino acids.</text>
</comment>
<evidence type="ECO:0000256" key="1">
    <source>
        <dbReference type="ARBA" id="ARBA00000677"/>
    </source>
</evidence>
<dbReference type="Proteomes" id="UP001476247">
    <property type="component" value="Unassembled WGS sequence"/>
</dbReference>
<dbReference type="InterPro" id="IPR019756">
    <property type="entry name" value="Pept_S26A_signal_pept_1_Ser-AS"/>
</dbReference>
<evidence type="ECO:0000256" key="15">
    <source>
        <dbReference type="RuleBase" id="RU362047"/>
    </source>
</evidence>
<keyword evidence="6 15" id="KW-0645">Protease</keyword>
<dbReference type="PRINTS" id="PR00728">
    <property type="entry name" value="SIGNALPTASE"/>
</dbReference>
<feature type="transmembrane region" description="Helical" evidence="15">
    <location>
        <begin position="155"/>
        <end position="172"/>
    </location>
</feature>
<dbReference type="SUPFAM" id="SSF51306">
    <property type="entry name" value="LexA/Signal peptidase"/>
    <property type="match status" value="1"/>
</dbReference>
<sequence>MFAELRRMNVRQVALQFLNILTIAASALMIWKGIAVVTNTESPIVVVLSGSMEPAFHRGDLLFLTLPKNEPVEINDICVFKLPGRDIPIVHRVLKIHEDVKTKKEYILTKGDANPRDDRVLYDARQMWIHKENIVGKVKGFMPYVGMVTILMNDYPWMKFALLGVLGLFVLIHRE</sequence>
<dbReference type="NCBIfam" id="TIGR02228">
    <property type="entry name" value="sigpep_I_arch"/>
    <property type="match status" value="1"/>
</dbReference>
<dbReference type="PANTHER" id="PTHR10806">
    <property type="entry name" value="SIGNAL PEPTIDASE COMPLEX CATALYTIC SUBUNIT SEC11"/>
    <property type="match status" value="1"/>
</dbReference>
<keyword evidence="11 15" id="KW-1133">Transmembrane helix</keyword>
<comment type="caution">
    <text evidence="16">The sequence shown here is derived from an EMBL/GenBank/DDBJ whole genome shotgun (WGS) entry which is preliminary data.</text>
</comment>
<feature type="transmembrane region" description="Helical" evidence="15">
    <location>
        <begin position="12"/>
        <end position="31"/>
    </location>
</feature>
<dbReference type="Gene3D" id="2.10.109.10">
    <property type="entry name" value="Umud Fragment, subunit A"/>
    <property type="match status" value="1"/>
</dbReference>
<evidence type="ECO:0000256" key="9">
    <source>
        <dbReference type="ARBA" id="ARBA00022824"/>
    </source>
</evidence>
<evidence type="ECO:0000256" key="13">
    <source>
        <dbReference type="ARBA" id="ARBA00045533"/>
    </source>
</evidence>
<dbReference type="EMBL" id="BAABUJ010000004">
    <property type="protein sequence ID" value="GAA5795039.1"/>
    <property type="molecule type" value="Genomic_DNA"/>
</dbReference>
<evidence type="ECO:0000256" key="7">
    <source>
        <dbReference type="ARBA" id="ARBA00022692"/>
    </source>
</evidence>
<evidence type="ECO:0000256" key="5">
    <source>
        <dbReference type="ARBA" id="ARBA00019685"/>
    </source>
</evidence>
<dbReference type="InterPro" id="IPR036286">
    <property type="entry name" value="LexA/Signal_pep-like_sf"/>
</dbReference>
<name>A0ABP9XJR3_9FUNG</name>
<comment type="subunit">
    <text evidence="14">Component of the signal peptidase complex (SPC) composed of a catalytic subunit SEC11 and three accessory subunits SPC1, SPC2 and SPC3. The complex induces a local thinning of the ER membrane which is used to measure the length of the signal peptide (SP) h-region of protein substrates. This ensures the selectivity of the complex towards h-regions shorter than 18-20 amino acids. SPC associates with the translocon complex.</text>
</comment>
<evidence type="ECO:0000256" key="10">
    <source>
        <dbReference type="ARBA" id="ARBA00022968"/>
    </source>
</evidence>
<evidence type="ECO:0000256" key="14">
    <source>
        <dbReference type="ARBA" id="ARBA00047037"/>
    </source>
</evidence>
<protein>
    <recommendedName>
        <fullName evidence="5 15">Signal peptidase complex catalytic subunit SEC11</fullName>
        <ecNumber evidence="4 15">3.4.21.89</ecNumber>
    </recommendedName>
</protein>
<evidence type="ECO:0000256" key="8">
    <source>
        <dbReference type="ARBA" id="ARBA00022801"/>
    </source>
</evidence>
<keyword evidence="7 15" id="KW-0812">Transmembrane</keyword>
<evidence type="ECO:0000256" key="3">
    <source>
        <dbReference type="ARBA" id="ARBA00011035"/>
    </source>
</evidence>
<keyword evidence="17" id="KW-1185">Reference proteome</keyword>
<keyword evidence="8 15" id="KW-0378">Hydrolase</keyword>
<evidence type="ECO:0000313" key="17">
    <source>
        <dbReference type="Proteomes" id="UP001476247"/>
    </source>
</evidence>
<evidence type="ECO:0000256" key="4">
    <source>
        <dbReference type="ARBA" id="ARBA00013208"/>
    </source>
</evidence>
<dbReference type="CDD" id="cd06530">
    <property type="entry name" value="S26_SPase_I"/>
    <property type="match status" value="1"/>
</dbReference>